<reference evidence="5 6" key="1">
    <citation type="submission" date="2019-04" db="EMBL/GenBank/DDBJ databases">
        <authorList>
            <person name="Alioto T."/>
            <person name="Alioto T."/>
        </authorList>
    </citation>
    <scope>NUCLEOTIDE SEQUENCE [LARGE SCALE GENOMIC DNA]</scope>
</reference>
<name>A0A5E4DD16_MARMO</name>
<dbReference type="SUPFAM" id="SSF53335">
    <property type="entry name" value="S-adenosyl-L-methionine-dependent methyltransferases"/>
    <property type="match status" value="1"/>
</dbReference>
<dbReference type="Pfam" id="PF06325">
    <property type="entry name" value="PrmA"/>
    <property type="match status" value="1"/>
</dbReference>
<keyword evidence="3" id="KW-0472">Membrane</keyword>
<feature type="compositionally biased region" description="Basic and acidic residues" evidence="2">
    <location>
        <begin position="179"/>
        <end position="195"/>
    </location>
</feature>
<feature type="region of interest" description="Disordered" evidence="2">
    <location>
        <begin position="319"/>
        <end position="354"/>
    </location>
</feature>
<evidence type="ECO:0008006" key="7">
    <source>
        <dbReference type="Google" id="ProtNLM"/>
    </source>
</evidence>
<dbReference type="InterPro" id="IPR025799">
    <property type="entry name" value="Arg_MeTrfase"/>
</dbReference>
<dbReference type="GO" id="GO:0005886">
    <property type="term" value="C:plasma membrane"/>
    <property type="evidence" value="ECO:0007669"/>
    <property type="project" value="TreeGrafter"/>
</dbReference>
<feature type="transmembrane region" description="Helical" evidence="3">
    <location>
        <begin position="295"/>
        <end position="315"/>
    </location>
</feature>
<sequence>MALLSPWYLDCLDLAFPSLPPQEMLKDEVRTLTYRNSMYHNKHVFKDKVVLDVGSGTGILSMFAAKAGARKVFGVSVPCPPHCFGFPELALPVRLPRPLLEGHACSGGVEKTKRGSRGGQAPCHQAWPQPLALATDVSSGLTLCTSTHHVCDPGHSAPPAGEGGCSGKPPLAPRMWPRSQDREGQEESELERTGKSSELPALDGIWLRVQGWKTEADTQWTPAGPWPGPGAWNSARECLSSCAGPLEPVLRSSRLLGPPEPLSPLGHPGPRGWPLSLQQDSAPSSLMPLDSGCTLSPAVIIIVIVIVTVIITAVAPPHQASFSRSPHQDSGPWQGTVSTHREVTHGGSSQGAVKSSQLWGLGTASAALIGSPPQMDGSQALLSQAPPSAHGPSPGREMVARVEQGEGRRDHCEEVETEAEKETRREMKSREDQRDARSQRNSRIRK</sequence>
<keyword evidence="3" id="KW-1133">Transmembrane helix</keyword>
<accession>A0A5E4DD16</accession>
<dbReference type="PANTHER" id="PTHR11006:SF47">
    <property type="entry name" value="PROTEIN ARGININE N-METHYLTRANSFERASE 8"/>
    <property type="match status" value="1"/>
</dbReference>
<dbReference type="CDD" id="cd02440">
    <property type="entry name" value="AdoMet_MTases"/>
    <property type="match status" value="1"/>
</dbReference>
<dbReference type="InterPro" id="IPR029063">
    <property type="entry name" value="SAM-dependent_MTases_sf"/>
</dbReference>
<dbReference type="EMBL" id="WJEC01007004">
    <property type="protein sequence ID" value="KAF7470764.1"/>
    <property type="molecule type" value="Genomic_DNA"/>
</dbReference>
<evidence type="ECO:0000256" key="1">
    <source>
        <dbReference type="ARBA" id="ARBA00022691"/>
    </source>
</evidence>
<feature type="compositionally biased region" description="Polar residues" evidence="2">
    <location>
        <begin position="376"/>
        <end position="386"/>
    </location>
</feature>
<dbReference type="Proteomes" id="UP000662637">
    <property type="component" value="Unassembled WGS sequence"/>
</dbReference>
<proteinExistence type="predicted"/>
<keyword evidence="6" id="KW-1185">Reference proteome</keyword>
<organism evidence="5 6">
    <name type="scientific">Marmota monax</name>
    <name type="common">Woodchuck</name>
    <dbReference type="NCBI Taxonomy" id="9995"/>
    <lineage>
        <taxon>Eukaryota</taxon>
        <taxon>Metazoa</taxon>
        <taxon>Chordata</taxon>
        <taxon>Craniata</taxon>
        <taxon>Vertebrata</taxon>
        <taxon>Euteleostomi</taxon>
        <taxon>Mammalia</taxon>
        <taxon>Eutheria</taxon>
        <taxon>Euarchontoglires</taxon>
        <taxon>Glires</taxon>
        <taxon>Rodentia</taxon>
        <taxon>Sciuromorpha</taxon>
        <taxon>Sciuridae</taxon>
        <taxon>Xerinae</taxon>
        <taxon>Marmotini</taxon>
        <taxon>Marmota</taxon>
    </lineage>
</organism>
<evidence type="ECO:0000313" key="4">
    <source>
        <dbReference type="EMBL" id="KAF7470764.1"/>
    </source>
</evidence>
<dbReference type="GO" id="GO:0035241">
    <property type="term" value="F:protein-arginine omega-N monomethyltransferase activity"/>
    <property type="evidence" value="ECO:0007669"/>
    <property type="project" value="TreeGrafter"/>
</dbReference>
<dbReference type="GO" id="GO:0042054">
    <property type="term" value="F:histone methyltransferase activity"/>
    <property type="evidence" value="ECO:0007669"/>
    <property type="project" value="TreeGrafter"/>
</dbReference>
<protein>
    <recommendedName>
        <fullName evidence="7">Methyltransferase small domain-containing protein</fullName>
    </recommendedName>
</protein>
<feature type="region of interest" description="Disordered" evidence="2">
    <location>
        <begin position="158"/>
        <end position="197"/>
    </location>
</feature>
<keyword evidence="1" id="KW-0949">S-adenosyl-L-methionine</keyword>
<evidence type="ECO:0000313" key="5">
    <source>
        <dbReference type="EMBL" id="VTJ90689.1"/>
    </source>
</evidence>
<evidence type="ECO:0000313" key="6">
    <source>
        <dbReference type="Proteomes" id="UP000335636"/>
    </source>
</evidence>
<evidence type="ECO:0000256" key="3">
    <source>
        <dbReference type="SAM" id="Phobius"/>
    </source>
</evidence>
<keyword evidence="3" id="KW-0812">Transmembrane</keyword>
<evidence type="ECO:0000256" key="2">
    <source>
        <dbReference type="SAM" id="MobiDB-lite"/>
    </source>
</evidence>
<feature type="compositionally biased region" description="Basic and acidic residues" evidence="2">
    <location>
        <begin position="398"/>
        <end position="438"/>
    </location>
</feature>
<feature type="region of interest" description="Disordered" evidence="2">
    <location>
        <begin position="369"/>
        <end position="446"/>
    </location>
</feature>
<dbReference type="AlphaFoldDB" id="A0A5E4DD16"/>
<gene>
    <name evidence="4" type="ORF">GHT09_017921</name>
    <name evidence="5" type="ORF">MONAX_5E015374</name>
</gene>
<reference evidence="4" key="2">
    <citation type="submission" date="2020-08" db="EMBL/GenBank/DDBJ databases">
        <authorList>
            <person name="Shumante A."/>
            <person name="Zimin A.V."/>
            <person name="Puiu D."/>
            <person name="Salzberg S.L."/>
        </authorList>
    </citation>
    <scope>NUCLEOTIDE SEQUENCE</scope>
    <source>
        <strain evidence="4">WC2-LM</strain>
        <tissue evidence="4">Liver</tissue>
    </source>
</reference>
<dbReference type="Proteomes" id="UP000335636">
    <property type="component" value="Unassembled WGS sequence"/>
</dbReference>
<dbReference type="Gene3D" id="3.40.50.150">
    <property type="entry name" value="Vaccinia Virus protein VP39"/>
    <property type="match status" value="1"/>
</dbReference>
<dbReference type="GO" id="GO:0035242">
    <property type="term" value="F:protein-arginine omega-N asymmetric methyltransferase activity"/>
    <property type="evidence" value="ECO:0007669"/>
    <property type="project" value="TreeGrafter"/>
</dbReference>
<dbReference type="EMBL" id="CABDUW010004881">
    <property type="protein sequence ID" value="VTJ90689.1"/>
    <property type="molecule type" value="Genomic_DNA"/>
</dbReference>
<dbReference type="PANTHER" id="PTHR11006">
    <property type="entry name" value="PROTEIN ARGININE N-METHYLTRANSFERASE"/>
    <property type="match status" value="1"/>
</dbReference>